<dbReference type="AlphaFoldDB" id="A0A8K0W2T8"/>
<proteinExistence type="predicted"/>
<feature type="region of interest" description="Disordered" evidence="1">
    <location>
        <begin position="203"/>
        <end position="226"/>
    </location>
</feature>
<dbReference type="EMBL" id="JAGMVJ010000002">
    <property type="protein sequence ID" value="KAH7093466.1"/>
    <property type="molecule type" value="Genomic_DNA"/>
</dbReference>
<dbReference type="OrthoDB" id="3762348at2759"/>
<comment type="caution">
    <text evidence="2">The sequence shown here is derived from an EMBL/GenBank/DDBJ whole genome shotgun (WGS) entry which is preliminary data.</text>
</comment>
<evidence type="ECO:0000313" key="2">
    <source>
        <dbReference type="EMBL" id="KAH7093466.1"/>
    </source>
</evidence>
<sequence>MNRPQTRKIPSTFHEAPDELEPPDKPTLHQQEYRSFGYNINIWHYRDVRYPLDLLRKFFVRRANGYNFVGSFIGSDTIAHFRVPDGDEVPRGYMEVAYLANAFSNSHGCALGFRRDDNVIEWFCTQEIHKEYNLHPDHKWRMFTHVAWTGKGVKGRCVKGANPEHRAWWESLDGARPKLKTKLQLSWHSKYWDLVESGMNGDIEHGVEYDDEEEEQESDEDMMDIS</sequence>
<keyword evidence="3" id="KW-1185">Reference proteome</keyword>
<reference evidence="2" key="1">
    <citation type="journal article" date="2021" name="Nat. Commun.">
        <title>Genetic determinants of endophytism in the Arabidopsis root mycobiome.</title>
        <authorList>
            <person name="Mesny F."/>
            <person name="Miyauchi S."/>
            <person name="Thiergart T."/>
            <person name="Pickel B."/>
            <person name="Atanasova L."/>
            <person name="Karlsson M."/>
            <person name="Huettel B."/>
            <person name="Barry K.W."/>
            <person name="Haridas S."/>
            <person name="Chen C."/>
            <person name="Bauer D."/>
            <person name="Andreopoulos W."/>
            <person name="Pangilinan J."/>
            <person name="LaButti K."/>
            <person name="Riley R."/>
            <person name="Lipzen A."/>
            <person name="Clum A."/>
            <person name="Drula E."/>
            <person name="Henrissat B."/>
            <person name="Kohler A."/>
            <person name="Grigoriev I.V."/>
            <person name="Martin F.M."/>
            <person name="Hacquard S."/>
        </authorList>
    </citation>
    <scope>NUCLEOTIDE SEQUENCE</scope>
    <source>
        <strain evidence="2">MPI-SDFR-AT-0120</strain>
    </source>
</reference>
<feature type="compositionally biased region" description="Acidic residues" evidence="1">
    <location>
        <begin position="209"/>
        <end position="226"/>
    </location>
</feature>
<evidence type="ECO:0000313" key="3">
    <source>
        <dbReference type="Proteomes" id="UP000813461"/>
    </source>
</evidence>
<gene>
    <name evidence="2" type="ORF">FB567DRAFT_624728</name>
</gene>
<dbReference type="Proteomes" id="UP000813461">
    <property type="component" value="Unassembled WGS sequence"/>
</dbReference>
<name>A0A8K0W2T8_9PLEO</name>
<evidence type="ECO:0000256" key="1">
    <source>
        <dbReference type="SAM" id="MobiDB-lite"/>
    </source>
</evidence>
<feature type="region of interest" description="Disordered" evidence="1">
    <location>
        <begin position="1"/>
        <end position="26"/>
    </location>
</feature>
<protein>
    <submittedName>
        <fullName evidence="2">Uncharacterized protein</fullName>
    </submittedName>
</protein>
<organism evidence="2 3">
    <name type="scientific">Paraphoma chrysanthemicola</name>
    <dbReference type="NCBI Taxonomy" id="798071"/>
    <lineage>
        <taxon>Eukaryota</taxon>
        <taxon>Fungi</taxon>
        <taxon>Dikarya</taxon>
        <taxon>Ascomycota</taxon>
        <taxon>Pezizomycotina</taxon>
        <taxon>Dothideomycetes</taxon>
        <taxon>Pleosporomycetidae</taxon>
        <taxon>Pleosporales</taxon>
        <taxon>Pleosporineae</taxon>
        <taxon>Phaeosphaeriaceae</taxon>
        <taxon>Paraphoma</taxon>
    </lineage>
</organism>
<accession>A0A8K0W2T8</accession>